<sequence>MEIAHGRLDIAQAVKQMRKISGLTQEEFAKHRDMSLVTLKRIESGKGNPTVGTLDSIGRLFGLRVTFGHSDPDIAAQWLDSELEVAVAEPATRKRLRSKKT</sequence>
<evidence type="ECO:0000313" key="2">
    <source>
        <dbReference type="EMBL" id="MEF3082098.1"/>
    </source>
</evidence>
<dbReference type="SMART" id="SM00530">
    <property type="entry name" value="HTH_XRE"/>
    <property type="match status" value="1"/>
</dbReference>
<comment type="caution">
    <text evidence="2">The sequence shown here is derived from an EMBL/GenBank/DDBJ whole genome shotgun (WGS) entry which is preliminary data.</text>
</comment>
<evidence type="ECO:0000313" key="3">
    <source>
        <dbReference type="Proteomes" id="UP001358324"/>
    </source>
</evidence>
<keyword evidence="3" id="KW-1185">Reference proteome</keyword>
<gene>
    <name evidence="2" type="ORF">V3391_07705</name>
</gene>
<dbReference type="RefSeq" id="WP_332077856.1">
    <property type="nucleotide sequence ID" value="NZ_JAZHBM010000002.1"/>
</dbReference>
<dbReference type="EMBL" id="JAZHBM010000002">
    <property type="protein sequence ID" value="MEF3082098.1"/>
    <property type="molecule type" value="Genomic_DNA"/>
</dbReference>
<organism evidence="2 3">
    <name type="scientific">Luteimonas flava</name>
    <dbReference type="NCBI Taxonomy" id="3115822"/>
    <lineage>
        <taxon>Bacteria</taxon>
        <taxon>Pseudomonadati</taxon>
        <taxon>Pseudomonadota</taxon>
        <taxon>Gammaproteobacteria</taxon>
        <taxon>Lysobacterales</taxon>
        <taxon>Lysobacteraceae</taxon>
        <taxon>Luteimonas</taxon>
    </lineage>
</organism>
<dbReference type="PROSITE" id="PS50943">
    <property type="entry name" value="HTH_CROC1"/>
    <property type="match status" value="1"/>
</dbReference>
<dbReference type="Proteomes" id="UP001358324">
    <property type="component" value="Unassembled WGS sequence"/>
</dbReference>
<evidence type="ECO:0000259" key="1">
    <source>
        <dbReference type="PROSITE" id="PS50943"/>
    </source>
</evidence>
<dbReference type="Pfam" id="PF01381">
    <property type="entry name" value="HTH_3"/>
    <property type="match status" value="1"/>
</dbReference>
<protein>
    <submittedName>
        <fullName evidence="2">Helix-turn-helix transcriptional regulator</fullName>
    </submittedName>
</protein>
<reference evidence="2 3" key="1">
    <citation type="submission" date="2024-01" db="EMBL/GenBank/DDBJ databases">
        <title>Novel species of the genus Luteimonas isolated from rivers.</title>
        <authorList>
            <person name="Lu H."/>
        </authorList>
    </citation>
    <scope>NUCLEOTIDE SEQUENCE [LARGE SCALE GENOMIC DNA]</scope>
    <source>
        <strain evidence="2 3">SMYT11W</strain>
    </source>
</reference>
<name>A0ABU7WE04_9GAMM</name>
<dbReference type="InterPro" id="IPR010982">
    <property type="entry name" value="Lambda_DNA-bd_dom_sf"/>
</dbReference>
<feature type="domain" description="HTH cro/C1-type" evidence="1">
    <location>
        <begin position="14"/>
        <end position="68"/>
    </location>
</feature>
<dbReference type="InterPro" id="IPR001387">
    <property type="entry name" value="Cro/C1-type_HTH"/>
</dbReference>
<dbReference type="CDD" id="cd00093">
    <property type="entry name" value="HTH_XRE"/>
    <property type="match status" value="1"/>
</dbReference>
<dbReference type="Gene3D" id="1.10.260.40">
    <property type="entry name" value="lambda repressor-like DNA-binding domains"/>
    <property type="match status" value="1"/>
</dbReference>
<dbReference type="SUPFAM" id="SSF47413">
    <property type="entry name" value="lambda repressor-like DNA-binding domains"/>
    <property type="match status" value="1"/>
</dbReference>
<proteinExistence type="predicted"/>
<accession>A0ABU7WE04</accession>